<dbReference type="Proteomes" id="UP000324222">
    <property type="component" value="Unassembled WGS sequence"/>
</dbReference>
<evidence type="ECO:0000256" key="1">
    <source>
        <dbReference type="SAM" id="MobiDB-lite"/>
    </source>
</evidence>
<protein>
    <submittedName>
        <fullName evidence="2">Uncharacterized protein</fullName>
    </submittedName>
</protein>
<reference evidence="2 3" key="1">
    <citation type="submission" date="2019-05" db="EMBL/GenBank/DDBJ databases">
        <title>Another draft genome of Portunus trituberculatus and its Hox gene families provides insights of decapod evolution.</title>
        <authorList>
            <person name="Jeong J.-H."/>
            <person name="Song I."/>
            <person name="Kim S."/>
            <person name="Choi T."/>
            <person name="Kim D."/>
            <person name="Ryu S."/>
            <person name="Kim W."/>
        </authorList>
    </citation>
    <scope>NUCLEOTIDE SEQUENCE [LARGE SCALE GENOMIC DNA]</scope>
    <source>
        <tissue evidence="2">Muscle</tissue>
    </source>
</reference>
<dbReference type="EMBL" id="VSRR010141106">
    <property type="protein sequence ID" value="MPD04443.1"/>
    <property type="molecule type" value="Genomic_DNA"/>
</dbReference>
<feature type="compositionally biased region" description="Basic and acidic residues" evidence="1">
    <location>
        <begin position="77"/>
        <end position="86"/>
    </location>
</feature>
<evidence type="ECO:0000313" key="2">
    <source>
        <dbReference type="EMBL" id="MPD04443.1"/>
    </source>
</evidence>
<proteinExistence type="predicted"/>
<keyword evidence="3" id="KW-1185">Reference proteome</keyword>
<evidence type="ECO:0000313" key="3">
    <source>
        <dbReference type="Proteomes" id="UP000324222"/>
    </source>
</evidence>
<feature type="region of interest" description="Disordered" evidence="1">
    <location>
        <begin position="45"/>
        <end position="86"/>
    </location>
</feature>
<gene>
    <name evidence="2" type="ORF">E2C01_100133</name>
</gene>
<accession>A0A5B7K788</accession>
<sequence>MAALISEFTIVRHPATVPDAEEVLEPQDLEVLVVDVLDPTFVDDHTYTSRNTTPGSVTLGDCGPGNTSHTRPSSPHPEPHRQVHPW</sequence>
<dbReference type="AlphaFoldDB" id="A0A5B7K788"/>
<name>A0A5B7K788_PORTR</name>
<organism evidence="2 3">
    <name type="scientific">Portunus trituberculatus</name>
    <name type="common">Swimming crab</name>
    <name type="synonym">Neptunus trituberculatus</name>
    <dbReference type="NCBI Taxonomy" id="210409"/>
    <lineage>
        <taxon>Eukaryota</taxon>
        <taxon>Metazoa</taxon>
        <taxon>Ecdysozoa</taxon>
        <taxon>Arthropoda</taxon>
        <taxon>Crustacea</taxon>
        <taxon>Multicrustacea</taxon>
        <taxon>Malacostraca</taxon>
        <taxon>Eumalacostraca</taxon>
        <taxon>Eucarida</taxon>
        <taxon>Decapoda</taxon>
        <taxon>Pleocyemata</taxon>
        <taxon>Brachyura</taxon>
        <taxon>Eubrachyura</taxon>
        <taxon>Portunoidea</taxon>
        <taxon>Portunidae</taxon>
        <taxon>Portuninae</taxon>
        <taxon>Portunus</taxon>
    </lineage>
</organism>
<comment type="caution">
    <text evidence="2">The sequence shown here is derived from an EMBL/GenBank/DDBJ whole genome shotgun (WGS) entry which is preliminary data.</text>
</comment>